<dbReference type="Gene3D" id="2.40.50.140">
    <property type="entry name" value="Nucleic acid-binding proteins"/>
    <property type="match status" value="1"/>
</dbReference>
<dbReference type="HAMAP" id="MF_00403_B">
    <property type="entry name" value="Ribosomal_uS12_B"/>
    <property type="match status" value="1"/>
</dbReference>
<dbReference type="GO" id="GO:0003735">
    <property type="term" value="F:structural constituent of ribosome"/>
    <property type="evidence" value="ECO:0007669"/>
    <property type="project" value="InterPro"/>
</dbReference>
<proteinExistence type="inferred from homology"/>
<comment type="caution">
    <text evidence="4">The sequence shown here is derived from an EMBL/GenBank/DDBJ whole genome shotgun (WGS) entry which is preliminary data.</text>
</comment>
<dbReference type="PRINTS" id="PR01034">
    <property type="entry name" value="RIBOSOMALS12"/>
</dbReference>
<evidence type="ECO:0000313" key="4">
    <source>
        <dbReference type="EMBL" id="CAG8477831.1"/>
    </source>
</evidence>
<comment type="similarity">
    <text evidence="1">Belongs to the universal ribosomal protein uS12 family.</text>
</comment>
<protein>
    <submittedName>
        <fullName evidence="4">11312_t:CDS:1</fullName>
    </submittedName>
</protein>
<reference evidence="4" key="1">
    <citation type="submission" date="2021-06" db="EMBL/GenBank/DDBJ databases">
        <authorList>
            <person name="Kallberg Y."/>
            <person name="Tangrot J."/>
            <person name="Rosling A."/>
        </authorList>
    </citation>
    <scope>NUCLEOTIDE SEQUENCE</scope>
    <source>
        <strain evidence="4">AZ414A</strain>
    </source>
</reference>
<dbReference type="Proteomes" id="UP000789706">
    <property type="component" value="Unassembled WGS sequence"/>
</dbReference>
<evidence type="ECO:0000256" key="1">
    <source>
        <dbReference type="ARBA" id="ARBA00005657"/>
    </source>
</evidence>
<keyword evidence="3" id="KW-0687">Ribonucleoprotein</keyword>
<dbReference type="GO" id="GO:0015935">
    <property type="term" value="C:small ribosomal subunit"/>
    <property type="evidence" value="ECO:0007669"/>
    <property type="project" value="InterPro"/>
</dbReference>
<dbReference type="OrthoDB" id="361013at2759"/>
<accession>A0A9N8WC21</accession>
<name>A0A9N8WC21_9GLOM</name>
<dbReference type="PANTHER" id="PTHR11652">
    <property type="entry name" value="30S RIBOSOMAL PROTEIN S12 FAMILY MEMBER"/>
    <property type="match status" value="1"/>
</dbReference>
<gene>
    <name evidence="4" type="ORF">DEBURN_LOCUS3492</name>
</gene>
<dbReference type="NCBIfam" id="TIGR00981">
    <property type="entry name" value="rpsL_bact"/>
    <property type="match status" value="1"/>
</dbReference>
<dbReference type="PROSITE" id="PS00055">
    <property type="entry name" value="RIBOSOMAL_S12"/>
    <property type="match status" value="1"/>
</dbReference>
<evidence type="ECO:0000256" key="3">
    <source>
        <dbReference type="ARBA" id="ARBA00023274"/>
    </source>
</evidence>
<keyword evidence="5" id="KW-1185">Reference proteome</keyword>
<dbReference type="CDD" id="cd03368">
    <property type="entry name" value="Ribosomal_S12"/>
    <property type="match status" value="1"/>
</dbReference>
<dbReference type="SUPFAM" id="SSF50249">
    <property type="entry name" value="Nucleic acid-binding proteins"/>
    <property type="match status" value="1"/>
</dbReference>
<dbReference type="InterPro" id="IPR012340">
    <property type="entry name" value="NA-bd_OB-fold"/>
</dbReference>
<dbReference type="EMBL" id="CAJVPK010000223">
    <property type="protein sequence ID" value="CAG8477831.1"/>
    <property type="molecule type" value="Genomic_DNA"/>
</dbReference>
<dbReference type="Pfam" id="PF00164">
    <property type="entry name" value="Ribosom_S12_S23"/>
    <property type="match status" value="1"/>
</dbReference>
<keyword evidence="2" id="KW-0689">Ribosomal protein</keyword>
<dbReference type="InterPro" id="IPR005679">
    <property type="entry name" value="Ribosomal_uS12_bac"/>
</dbReference>
<evidence type="ECO:0000313" key="5">
    <source>
        <dbReference type="Proteomes" id="UP000789706"/>
    </source>
</evidence>
<organism evidence="4 5">
    <name type="scientific">Diversispora eburnea</name>
    <dbReference type="NCBI Taxonomy" id="1213867"/>
    <lineage>
        <taxon>Eukaryota</taxon>
        <taxon>Fungi</taxon>
        <taxon>Fungi incertae sedis</taxon>
        <taxon>Mucoromycota</taxon>
        <taxon>Glomeromycotina</taxon>
        <taxon>Glomeromycetes</taxon>
        <taxon>Diversisporales</taxon>
        <taxon>Diversisporaceae</taxon>
        <taxon>Diversispora</taxon>
    </lineage>
</organism>
<dbReference type="FunFam" id="2.40.50.140:FF:000099">
    <property type="entry name" value="Ribosomal protein S12, mitochondrial"/>
    <property type="match status" value="1"/>
</dbReference>
<dbReference type="InterPro" id="IPR006032">
    <property type="entry name" value="Ribosomal_uS12"/>
</dbReference>
<sequence length="180" mass="20184">MQRVSRLQYGSSVLITKSLTNLFNRNISLSKRTCYPSTLGIYFNSFRIQPQITSYATLNQVMRGIRKKKSKKSKSPALEKCYQKKGVCSKVYTTKPKKPNSAVRKVARVKLSTGKFVTAYIPGEGHNLSEHSNVLVRGGRVKDLPGVRYHLIRGALDFAGVPNRVTSRSKYGTKKPKTSK</sequence>
<dbReference type="AlphaFoldDB" id="A0A9N8WC21"/>
<dbReference type="GO" id="GO:0006412">
    <property type="term" value="P:translation"/>
    <property type="evidence" value="ECO:0007669"/>
    <property type="project" value="InterPro"/>
</dbReference>
<evidence type="ECO:0000256" key="2">
    <source>
        <dbReference type="ARBA" id="ARBA00022980"/>
    </source>
</evidence>